<keyword evidence="3 7" id="KW-0694">RNA-binding</keyword>
<evidence type="ECO:0000256" key="3">
    <source>
        <dbReference type="ARBA" id="ARBA00022884"/>
    </source>
</evidence>
<dbReference type="InterPro" id="IPR050825">
    <property type="entry name" value="RBM42_RBP45_47-like"/>
</dbReference>
<dbReference type="InterPro" id="IPR012677">
    <property type="entry name" value="Nucleotide-bd_a/b_plait_sf"/>
</dbReference>
<comment type="subcellular location">
    <subcellularLocation>
        <location evidence="1">Nucleus</location>
    </subcellularLocation>
</comment>
<dbReference type="FunFam" id="3.30.70.330:FF:000405">
    <property type="entry name" value="polyadenylate-binding protein RBP45"/>
    <property type="match status" value="1"/>
</dbReference>
<feature type="domain" description="RRM" evidence="9">
    <location>
        <begin position="223"/>
        <end position="302"/>
    </location>
</feature>
<evidence type="ECO:0000256" key="8">
    <source>
        <dbReference type="SAM" id="MobiDB-lite"/>
    </source>
</evidence>
<dbReference type="EMBL" id="KZ452028">
    <property type="protein sequence ID" value="PKA50187.1"/>
    <property type="molecule type" value="Genomic_DNA"/>
</dbReference>
<name>A0A2I0A3R1_9ASPA</name>
<evidence type="ECO:0000256" key="1">
    <source>
        <dbReference type="ARBA" id="ARBA00004123"/>
    </source>
</evidence>
<dbReference type="Gene3D" id="3.30.70.330">
    <property type="match status" value="3"/>
</dbReference>
<evidence type="ECO:0000313" key="11">
    <source>
        <dbReference type="Proteomes" id="UP000236161"/>
    </source>
</evidence>
<dbReference type="GO" id="GO:0005634">
    <property type="term" value="C:nucleus"/>
    <property type="evidence" value="ECO:0007669"/>
    <property type="project" value="UniProtKB-SubCell"/>
</dbReference>
<evidence type="ECO:0000256" key="6">
    <source>
        <dbReference type="ARBA" id="ARBA00061708"/>
    </source>
</evidence>
<dbReference type="PANTHER" id="PTHR47640:SF48">
    <property type="entry name" value="POLYADENYLATE-BINDING PROTEIN RBP45B"/>
    <property type="match status" value="1"/>
</dbReference>
<sequence length="454" mass="49489">MQPQGGAAPPPVFRPPMSQQHQMAPTPQHAMAPAAPQPIPVQQSPQQQWLMMPSAPQAQYPPAPQSQYPSVHQQQYPLAIPHQQIWNQHPSQIPPPQPSMPAPAIQYSTAYGASTAVSAPSASQPANPNEVRTLWIGDLQYWMDESYVHSCFASTGEVLSVKLIRNKQTGQLEGYGFIEFATRATAESVLQTYNGTLMPGTEQAFRLNWAFAGEKRGDDANDYTIFVGDLAPEVTDHLLQDIFRGHYPSIRGAKVVTDKITGRSKGYGFVKFGDANEQTRALTEMNGVLCSSRPMRIGPAANKKSLGVQTQAPSQGADGTQSEDDPNNTTIFIGGLDSSVAEDVLRQVFSSYGEVVHVKIPVGKRCGFVQFAKRACAEEALLMLQGTFLGGQSVRLSWGRSPSSKQPQQDSSAWTGSYYGYGQGYDAYGYPQAAQDPNMYAYGSNPAYANYQQQ</sequence>
<dbReference type="FunFam" id="3.30.70.330:FF:000236">
    <property type="entry name" value="Polyadenylate-binding protein RBP45C"/>
    <property type="match status" value="1"/>
</dbReference>
<feature type="compositionally biased region" description="Low complexity" evidence="8">
    <location>
        <begin position="22"/>
        <end position="48"/>
    </location>
</feature>
<comment type="similarity">
    <text evidence="6">Belongs to the polyadenylate-binding RBP45 family.</text>
</comment>
<evidence type="ECO:0000259" key="9">
    <source>
        <dbReference type="PROSITE" id="PS50102"/>
    </source>
</evidence>
<evidence type="ECO:0000313" key="10">
    <source>
        <dbReference type="EMBL" id="PKA50187.1"/>
    </source>
</evidence>
<comment type="function">
    <text evidence="5">Heterogeneous nuclear ribonucleoprotein (hnRNP)-protein binding the poly(A) tail of mRNA and probably involved in some steps of pre-mRNA maturation.</text>
</comment>
<dbReference type="InterPro" id="IPR000504">
    <property type="entry name" value="RRM_dom"/>
</dbReference>
<dbReference type="SUPFAM" id="SSF54928">
    <property type="entry name" value="RNA-binding domain, RBD"/>
    <property type="match status" value="2"/>
</dbReference>
<organism evidence="10 11">
    <name type="scientific">Apostasia shenzhenica</name>
    <dbReference type="NCBI Taxonomy" id="1088818"/>
    <lineage>
        <taxon>Eukaryota</taxon>
        <taxon>Viridiplantae</taxon>
        <taxon>Streptophyta</taxon>
        <taxon>Embryophyta</taxon>
        <taxon>Tracheophyta</taxon>
        <taxon>Spermatophyta</taxon>
        <taxon>Magnoliopsida</taxon>
        <taxon>Liliopsida</taxon>
        <taxon>Asparagales</taxon>
        <taxon>Orchidaceae</taxon>
        <taxon>Apostasioideae</taxon>
        <taxon>Apostasia</taxon>
    </lineage>
</organism>
<dbReference type="SMART" id="SM00360">
    <property type="entry name" value="RRM"/>
    <property type="match status" value="3"/>
</dbReference>
<dbReference type="STRING" id="1088818.A0A2I0A3R1"/>
<dbReference type="FunFam" id="3.30.70.330:FF:000103">
    <property type="entry name" value="Polyadenylate-binding protein RBP47B"/>
    <property type="match status" value="1"/>
</dbReference>
<evidence type="ECO:0000256" key="5">
    <source>
        <dbReference type="ARBA" id="ARBA00057395"/>
    </source>
</evidence>
<evidence type="ECO:0000256" key="2">
    <source>
        <dbReference type="ARBA" id="ARBA00022737"/>
    </source>
</evidence>
<dbReference type="InterPro" id="IPR035979">
    <property type="entry name" value="RBD_domain_sf"/>
</dbReference>
<keyword evidence="11" id="KW-1185">Reference proteome</keyword>
<feature type="region of interest" description="Disordered" evidence="8">
    <location>
        <begin position="1"/>
        <end position="48"/>
    </location>
</feature>
<dbReference type="OrthoDB" id="446113at2759"/>
<accession>A0A2I0A3R1</accession>
<keyword evidence="2" id="KW-0677">Repeat</keyword>
<dbReference type="GO" id="GO:0003729">
    <property type="term" value="F:mRNA binding"/>
    <property type="evidence" value="ECO:0007669"/>
    <property type="project" value="InterPro"/>
</dbReference>
<dbReference type="CDD" id="cd12344">
    <property type="entry name" value="RRM1_SECp43_like"/>
    <property type="match status" value="1"/>
</dbReference>
<dbReference type="Proteomes" id="UP000236161">
    <property type="component" value="Unassembled WGS sequence"/>
</dbReference>
<evidence type="ECO:0000256" key="7">
    <source>
        <dbReference type="PROSITE-ProRule" id="PRU00176"/>
    </source>
</evidence>
<feature type="domain" description="RRM" evidence="9">
    <location>
        <begin position="132"/>
        <end position="212"/>
    </location>
</feature>
<feature type="region of interest" description="Disordered" evidence="8">
    <location>
        <begin position="300"/>
        <end position="328"/>
    </location>
</feature>
<feature type="domain" description="RRM" evidence="9">
    <location>
        <begin position="329"/>
        <end position="401"/>
    </location>
</feature>
<dbReference type="PANTHER" id="PTHR47640">
    <property type="entry name" value="TRNA SELENOCYSTEINE 1-ASSOCIATED PROTEIN 1-RELATED-RELATED"/>
    <property type="match status" value="1"/>
</dbReference>
<dbReference type="GO" id="GO:0005829">
    <property type="term" value="C:cytosol"/>
    <property type="evidence" value="ECO:0007669"/>
    <property type="project" value="TreeGrafter"/>
</dbReference>
<dbReference type="CDD" id="cd12345">
    <property type="entry name" value="RRM2_SECp43_like"/>
    <property type="match status" value="1"/>
</dbReference>
<evidence type="ECO:0000256" key="4">
    <source>
        <dbReference type="ARBA" id="ARBA00023242"/>
    </source>
</evidence>
<dbReference type="PROSITE" id="PS50102">
    <property type="entry name" value="RRM"/>
    <property type="match status" value="3"/>
</dbReference>
<keyword evidence="4" id="KW-0539">Nucleus</keyword>
<protein>
    <submittedName>
        <fullName evidence="10">Polyadenylate-binding protein RBP45</fullName>
    </submittedName>
</protein>
<dbReference type="Pfam" id="PF00076">
    <property type="entry name" value="RRM_1"/>
    <property type="match status" value="3"/>
</dbReference>
<proteinExistence type="inferred from homology"/>
<reference evidence="10 11" key="1">
    <citation type="journal article" date="2017" name="Nature">
        <title>The Apostasia genome and the evolution of orchids.</title>
        <authorList>
            <person name="Zhang G.Q."/>
            <person name="Liu K.W."/>
            <person name="Li Z."/>
            <person name="Lohaus R."/>
            <person name="Hsiao Y.Y."/>
            <person name="Niu S.C."/>
            <person name="Wang J.Y."/>
            <person name="Lin Y.C."/>
            <person name="Xu Q."/>
            <person name="Chen L.J."/>
            <person name="Yoshida K."/>
            <person name="Fujiwara S."/>
            <person name="Wang Z.W."/>
            <person name="Zhang Y.Q."/>
            <person name="Mitsuda N."/>
            <person name="Wang M."/>
            <person name="Liu G.H."/>
            <person name="Pecoraro L."/>
            <person name="Huang H.X."/>
            <person name="Xiao X.J."/>
            <person name="Lin M."/>
            <person name="Wu X.Y."/>
            <person name="Wu W.L."/>
            <person name="Chen Y.Y."/>
            <person name="Chang S.B."/>
            <person name="Sakamoto S."/>
            <person name="Ohme-Takagi M."/>
            <person name="Yagi M."/>
            <person name="Zeng S.J."/>
            <person name="Shen C.Y."/>
            <person name="Yeh C.M."/>
            <person name="Luo Y.B."/>
            <person name="Tsai W.C."/>
            <person name="Van de Peer Y."/>
            <person name="Liu Z.J."/>
        </authorList>
    </citation>
    <scope>NUCLEOTIDE SEQUENCE [LARGE SCALE GENOMIC DNA]</scope>
    <source>
        <strain evidence="11">cv. Shenzhen</strain>
        <tissue evidence="10">Stem</tissue>
    </source>
</reference>
<dbReference type="AlphaFoldDB" id="A0A2I0A3R1"/>
<gene>
    <name evidence="10" type="primary">RBP45</name>
    <name evidence="10" type="ORF">AXF42_Ash020132</name>
</gene>
<feature type="compositionally biased region" description="Polar residues" evidence="8">
    <location>
        <begin position="307"/>
        <end position="320"/>
    </location>
</feature>